<reference evidence="4" key="1">
    <citation type="submission" date="2016-06" db="EMBL/GenBank/DDBJ databases">
        <title>NZP2037 Pacbio-Illumina hybrid assembly.</title>
        <authorList>
            <person name="Ramsay J.P."/>
        </authorList>
    </citation>
    <scope>NUCLEOTIDE SEQUENCE [LARGE SCALE GENOMIC DNA]</scope>
    <source>
        <strain evidence="4">R7ANS::ICEMlSym2042</strain>
    </source>
</reference>
<evidence type="ECO:0000313" key="4">
    <source>
        <dbReference type="Proteomes" id="UP000093748"/>
    </source>
</evidence>
<organism evidence="3 4">
    <name type="scientific">Rhizobium loti</name>
    <name type="common">Mesorhizobium loti</name>
    <dbReference type="NCBI Taxonomy" id="381"/>
    <lineage>
        <taxon>Bacteria</taxon>
        <taxon>Pseudomonadati</taxon>
        <taxon>Pseudomonadota</taxon>
        <taxon>Alphaproteobacteria</taxon>
        <taxon>Hyphomicrobiales</taxon>
        <taxon>Phyllobacteriaceae</taxon>
        <taxon>Mesorhizobium</taxon>
    </lineage>
</organism>
<dbReference type="Gene3D" id="3.50.50.60">
    <property type="entry name" value="FAD/NAD(P)-binding domain"/>
    <property type="match status" value="1"/>
</dbReference>
<evidence type="ECO:0000256" key="1">
    <source>
        <dbReference type="ARBA" id="ARBA00023002"/>
    </source>
</evidence>
<dbReference type="AlphaFoldDB" id="A0A1A5IE19"/>
<dbReference type="PANTHER" id="PTHR13847">
    <property type="entry name" value="SARCOSINE DEHYDROGENASE-RELATED"/>
    <property type="match status" value="1"/>
</dbReference>
<dbReference type="GO" id="GO:0016491">
    <property type="term" value="F:oxidoreductase activity"/>
    <property type="evidence" value="ECO:0007669"/>
    <property type="project" value="UniProtKB-KW"/>
</dbReference>
<accession>A0A1A5IE19</accession>
<dbReference type="GeneID" id="66685552"/>
<proteinExistence type="predicted"/>
<dbReference type="Pfam" id="PF01266">
    <property type="entry name" value="DAO"/>
    <property type="match status" value="1"/>
</dbReference>
<feature type="domain" description="FAD dependent oxidoreductase" evidence="2">
    <location>
        <begin position="31"/>
        <end position="383"/>
    </location>
</feature>
<name>A0A1A5IE19_RHILI</name>
<dbReference type="PANTHER" id="PTHR13847:SF281">
    <property type="entry name" value="FAD DEPENDENT OXIDOREDUCTASE DOMAIN-CONTAINING PROTEIN"/>
    <property type="match status" value="1"/>
</dbReference>
<dbReference type="InterPro" id="IPR006076">
    <property type="entry name" value="FAD-dep_OxRdtase"/>
</dbReference>
<dbReference type="EMBL" id="LZTJ01000012">
    <property type="protein sequence ID" value="OBP77478.1"/>
    <property type="molecule type" value="Genomic_DNA"/>
</dbReference>
<comment type="caution">
    <text evidence="3">The sequence shown here is derived from an EMBL/GenBank/DDBJ whole genome shotgun (WGS) entry which is preliminary data.</text>
</comment>
<evidence type="ECO:0000259" key="2">
    <source>
        <dbReference type="Pfam" id="PF01266"/>
    </source>
</evidence>
<dbReference type="RefSeq" id="WP_032929155.1">
    <property type="nucleotide sequence ID" value="NZ_LZTH01000012.1"/>
</dbReference>
<dbReference type="Gene3D" id="3.30.9.10">
    <property type="entry name" value="D-Amino Acid Oxidase, subunit A, domain 2"/>
    <property type="match status" value="1"/>
</dbReference>
<evidence type="ECO:0000313" key="3">
    <source>
        <dbReference type="EMBL" id="OBP77478.1"/>
    </source>
</evidence>
<keyword evidence="1" id="KW-0560">Oxidoreductase</keyword>
<dbReference type="InterPro" id="IPR036188">
    <property type="entry name" value="FAD/NAD-bd_sf"/>
</dbReference>
<dbReference type="GO" id="GO:0005737">
    <property type="term" value="C:cytoplasm"/>
    <property type="evidence" value="ECO:0007669"/>
    <property type="project" value="TreeGrafter"/>
</dbReference>
<sequence length="427" mass="45405">MLESNPPKSLYRETAGGIGDYCALAGAQRARVAIVGGGFTGLSTALHLAAAGDDVAVLEAQQPGWGASGRNGGQVNPGLKYDPDTIEAMFGPELGPRMIDFSYGAPDFTFGLIRRLSIACEARQNGTIRAAIRPKPEAAVRTTAAQCERRGMPVSMMDAQAMATRTGTGRYIAGMFDARGGDLHPLKYTIGLAAAARNAGARIFGGSEVLSLKREAGRWVLKTANGSVSAEKVLVATNGYTGGLWPDLEQSLVPLFSAIAATEPLAPAAAAAILPDRPVVYEAGNITVYYRIDAQNRLLMGGRGPMKPIGDASAIRYLTDYALRLWPALAGVRWTHGWNGRVAITKDHLLHIHEPEDGVLICLGYNGRGVAMASAMGAALAQRLQGRETSPFPMPISTLKPIRFHRFWPLGVKAAILSGRLKDRFGL</sequence>
<dbReference type="Proteomes" id="UP000093748">
    <property type="component" value="Unassembled WGS sequence"/>
</dbReference>
<dbReference type="OrthoDB" id="9814969at2"/>
<dbReference type="SUPFAM" id="SSF51905">
    <property type="entry name" value="FAD/NAD(P)-binding domain"/>
    <property type="match status" value="1"/>
</dbReference>
<gene>
    <name evidence="3" type="ORF">BAE39_15900</name>
</gene>
<protein>
    <submittedName>
        <fullName evidence="3">Oxidoreductase</fullName>
    </submittedName>
</protein>